<feature type="chain" id="PRO_5046557254" evidence="1">
    <location>
        <begin position="20"/>
        <end position="131"/>
    </location>
</feature>
<feature type="domain" description="Cytochrome oxidase subunit II copper A binding" evidence="2">
    <location>
        <begin position="42"/>
        <end position="131"/>
    </location>
</feature>
<dbReference type="RefSeq" id="WP_379186598.1">
    <property type="nucleotide sequence ID" value="NZ_JBHSOW010000015.1"/>
</dbReference>
<evidence type="ECO:0000259" key="2">
    <source>
        <dbReference type="PROSITE" id="PS50857"/>
    </source>
</evidence>
<dbReference type="EMBL" id="JBHSOW010000015">
    <property type="protein sequence ID" value="MFC5648139.1"/>
    <property type="molecule type" value="Genomic_DNA"/>
</dbReference>
<dbReference type="Pfam" id="PF13473">
    <property type="entry name" value="Cupredoxin_1"/>
    <property type="match status" value="1"/>
</dbReference>
<feature type="signal peptide" evidence="1">
    <location>
        <begin position="1"/>
        <end position="19"/>
    </location>
</feature>
<dbReference type="InterPro" id="IPR028096">
    <property type="entry name" value="EfeO_Cupredoxin"/>
</dbReference>
<dbReference type="PROSITE" id="PS50857">
    <property type="entry name" value="COX2_CUA"/>
    <property type="match status" value="1"/>
</dbReference>
<organism evidence="3 4">
    <name type="scientific">Paenibacillus solisilvae</name>
    <dbReference type="NCBI Taxonomy" id="2486751"/>
    <lineage>
        <taxon>Bacteria</taxon>
        <taxon>Bacillati</taxon>
        <taxon>Bacillota</taxon>
        <taxon>Bacilli</taxon>
        <taxon>Bacillales</taxon>
        <taxon>Paenibacillaceae</taxon>
        <taxon>Paenibacillus</taxon>
    </lineage>
</organism>
<dbReference type="PROSITE" id="PS51257">
    <property type="entry name" value="PROKAR_LIPOPROTEIN"/>
    <property type="match status" value="1"/>
</dbReference>
<sequence length="131" mass="13727">MKKGLLLVFLLAATVLVLAACGSKNNDAAPASANNSGVEEPGTAASTELVIEASRFKFDQPVYKIKKGEATKITLDSSDGIHGISIPDLNVKLDAGKSEVVTINDAGEYEFQCNVMCGTGHSKMVAKIVVE</sequence>
<gene>
    <name evidence="3" type="ORF">ACFPYJ_03220</name>
</gene>
<evidence type="ECO:0000313" key="3">
    <source>
        <dbReference type="EMBL" id="MFC5648139.1"/>
    </source>
</evidence>
<dbReference type="InterPro" id="IPR002429">
    <property type="entry name" value="CcO_II-like_C"/>
</dbReference>
<accession>A0ABW0VU00</accession>
<evidence type="ECO:0000256" key="1">
    <source>
        <dbReference type="SAM" id="SignalP"/>
    </source>
</evidence>
<evidence type="ECO:0000313" key="4">
    <source>
        <dbReference type="Proteomes" id="UP001596047"/>
    </source>
</evidence>
<protein>
    <submittedName>
        <fullName evidence="3">Cupredoxin domain-containing protein</fullName>
    </submittedName>
</protein>
<dbReference type="Proteomes" id="UP001596047">
    <property type="component" value="Unassembled WGS sequence"/>
</dbReference>
<reference evidence="4" key="1">
    <citation type="journal article" date="2019" name="Int. J. Syst. Evol. Microbiol.">
        <title>The Global Catalogue of Microorganisms (GCM) 10K type strain sequencing project: providing services to taxonomists for standard genome sequencing and annotation.</title>
        <authorList>
            <consortium name="The Broad Institute Genomics Platform"/>
            <consortium name="The Broad Institute Genome Sequencing Center for Infectious Disease"/>
            <person name="Wu L."/>
            <person name="Ma J."/>
        </authorList>
    </citation>
    <scope>NUCLEOTIDE SEQUENCE [LARGE SCALE GENOMIC DNA]</scope>
    <source>
        <strain evidence="4">CGMCC 1.3240</strain>
    </source>
</reference>
<keyword evidence="1" id="KW-0732">Signal</keyword>
<comment type="caution">
    <text evidence="3">The sequence shown here is derived from an EMBL/GenBank/DDBJ whole genome shotgun (WGS) entry which is preliminary data.</text>
</comment>
<dbReference type="SUPFAM" id="SSF49503">
    <property type="entry name" value="Cupredoxins"/>
    <property type="match status" value="1"/>
</dbReference>
<dbReference type="InterPro" id="IPR008972">
    <property type="entry name" value="Cupredoxin"/>
</dbReference>
<proteinExistence type="predicted"/>
<keyword evidence="4" id="KW-1185">Reference proteome</keyword>
<name>A0ABW0VU00_9BACL</name>
<dbReference type="Gene3D" id="2.60.40.420">
    <property type="entry name" value="Cupredoxins - blue copper proteins"/>
    <property type="match status" value="1"/>
</dbReference>